<reference evidence="1 2" key="1">
    <citation type="submission" date="2020-08" db="EMBL/GenBank/DDBJ databases">
        <title>Genomic Encyclopedia of Type Strains, Phase IV (KMG-IV): sequencing the most valuable type-strain genomes for metagenomic binning, comparative biology and taxonomic classification.</title>
        <authorList>
            <person name="Goeker M."/>
        </authorList>
    </citation>
    <scope>NUCLEOTIDE SEQUENCE [LARGE SCALE GENOMIC DNA]</scope>
    <source>
        <strain evidence="1 2">DSM 45385</strain>
    </source>
</reference>
<sequence>MDTFAAALSAFPCLYAASWLPETAQYFARFDVNGVDLEFSTVERPADSDALECVGSGPWQHHVLITCGSHQVPVVRLELRLATELLRDRPDRYDPLLNHLNTHGFDADLLERAMDAHAIPAHLRRLVQARL</sequence>
<evidence type="ECO:0000313" key="2">
    <source>
        <dbReference type="Proteomes" id="UP000568380"/>
    </source>
</evidence>
<protein>
    <submittedName>
        <fullName evidence="1">Uncharacterized protein</fullName>
    </submittedName>
</protein>
<keyword evidence="2" id="KW-1185">Reference proteome</keyword>
<proteinExistence type="predicted"/>
<dbReference type="AlphaFoldDB" id="A0A7W7ZWX3"/>
<name>A0A7W7ZWX3_9ACTN</name>
<comment type="caution">
    <text evidence="1">The sequence shown here is derived from an EMBL/GenBank/DDBJ whole genome shotgun (WGS) entry which is preliminary data.</text>
</comment>
<dbReference type="Gene3D" id="3.30.460.40">
    <property type="match status" value="1"/>
</dbReference>
<organism evidence="1 2">
    <name type="scientific">Nonomuraea endophytica</name>
    <dbReference type="NCBI Taxonomy" id="714136"/>
    <lineage>
        <taxon>Bacteria</taxon>
        <taxon>Bacillati</taxon>
        <taxon>Actinomycetota</taxon>
        <taxon>Actinomycetes</taxon>
        <taxon>Streptosporangiales</taxon>
        <taxon>Streptosporangiaceae</taxon>
        <taxon>Nonomuraea</taxon>
    </lineage>
</organism>
<dbReference type="Proteomes" id="UP000568380">
    <property type="component" value="Unassembled WGS sequence"/>
</dbReference>
<evidence type="ECO:0000313" key="1">
    <source>
        <dbReference type="EMBL" id="MBB5075301.1"/>
    </source>
</evidence>
<gene>
    <name evidence="1" type="ORF">HNR40_000747</name>
</gene>
<dbReference type="EMBL" id="JACHIN010000001">
    <property type="protein sequence ID" value="MBB5075301.1"/>
    <property type="molecule type" value="Genomic_DNA"/>
</dbReference>
<accession>A0A7W7ZWX3</accession>
<dbReference type="RefSeq" id="WP_184958336.1">
    <property type="nucleotide sequence ID" value="NZ_JACHIN010000001.1"/>
</dbReference>